<evidence type="ECO:0000256" key="1">
    <source>
        <dbReference type="ARBA" id="ARBA00001936"/>
    </source>
</evidence>
<evidence type="ECO:0000256" key="7">
    <source>
        <dbReference type="ARBA" id="ARBA00023211"/>
    </source>
</evidence>
<evidence type="ECO:0000313" key="9">
    <source>
        <dbReference type="Proteomes" id="UP000594260"/>
    </source>
</evidence>
<dbReference type="GO" id="GO:0005739">
    <property type="term" value="C:mitochondrion"/>
    <property type="evidence" value="ECO:0007669"/>
    <property type="project" value="TreeGrafter"/>
</dbReference>
<dbReference type="FunCoup" id="A0A7M7MIN2">
    <property type="interactions" value="48"/>
</dbReference>
<dbReference type="KEGG" id="vde:111253093"/>
<keyword evidence="9" id="KW-1185">Reference proteome</keyword>
<dbReference type="GO" id="GO:0046872">
    <property type="term" value="F:metal ion binding"/>
    <property type="evidence" value="ECO:0007669"/>
    <property type="project" value="UniProtKB-KW"/>
</dbReference>
<dbReference type="SUPFAM" id="SSF55811">
    <property type="entry name" value="Nudix"/>
    <property type="match status" value="1"/>
</dbReference>
<protein>
    <recommendedName>
        <fullName evidence="10">Nudix hydrolase domain-containing protein</fullName>
    </recommendedName>
</protein>
<name>A0A7M7MIN2_VARDE</name>
<evidence type="ECO:0000256" key="2">
    <source>
        <dbReference type="ARBA" id="ARBA00001946"/>
    </source>
</evidence>
<comment type="cofactor">
    <cofactor evidence="1">
        <name>Mn(2+)</name>
        <dbReference type="ChEBI" id="CHEBI:29035"/>
    </cofactor>
</comment>
<dbReference type="PANTHER" id="PTHR12318:SF0">
    <property type="entry name" value="ACYL-COENZYME A DIPHOSPHATASE NUDT19"/>
    <property type="match status" value="1"/>
</dbReference>
<dbReference type="InParanoid" id="A0A7M7MIN2"/>
<dbReference type="PANTHER" id="PTHR12318">
    <property type="entry name" value="TESTOSTERONE-REGULATED PROTEIN RP2"/>
    <property type="match status" value="1"/>
</dbReference>
<evidence type="ECO:0000256" key="6">
    <source>
        <dbReference type="ARBA" id="ARBA00022842"/>
    </source>
</evidence>
<evidence type="ECO:0000256" key="4">
    <source>
        <dbReference type="ARBA" id="ARBA00022723"/>
    </source>
</evidence>
<comment type="similarity">
    <text evidence="3">Belongs to the Nudix hydrolase family.</text>
</comment>
<dbReference type="GO" id="GO:0016818">
    <property type="term" value="F:hydrolase activity, acting on acid anhydrides, in phosphorus-containing anhydrides"/>
    <property type="evidence" value="ECO:0007669"/>
    <property type="project" value="InterPro"/>
</dbReference>
<dbReference type="Proteomes" id="UP000594260">
    <property type="component" value="Unplaced"/>
</dbReference>
<accession>A0A7M7MIN2</accession>
<dbReference type="RefSeq" id="XP_022667737.1">
    <property type="nucleotide sequence ID" value="XM_022812002.1"/>
</dbReference>
<evidence type="ECO:0000313" key="8">
    <source>
        <dbReference type="EnsemblMetazoa" id="XP_022667737"/>
    </source>
</evidence>
<dbReference type="AlphaFoldDB" id="A0A7M7MIN2"/>
<dbReference type="OMA" id="GFMPSAH"/>
<dbReference type="EnsemblMetazoa" id="XM_022812002">
    <property type="protein sequence ID" value="XP_022667737"/>
    <property type="gene ID" value="LOC111253093"/>
</dbReference>
<comment type="cofactor">
    <cofactor evidence="2">
        <name>Mg(2+)</name>
        <dbReference type="ChEBI" id="CHEBI:18420"/>
    </cofactor>
</comment>
<keyword evidence="6" id="KW-0460">Magnesium</keyword>
<keyword evidence="7" id="KW-0464">Manganese</keyword>
<dbReference type="InterPro" id="IPR039121">
    <property type="entry name" value="NUDT19"/>
</dbReference>
<keyword evidence="4" id="KW-0479">Metal-binding</keyword>
<proteinExistence type="inferred from homology"/>
<evidence type="ECO:0008006" key="10">
    <source>
        <dbReference type="Google" id="ProtNLM"/>
    </source>
</evidence>
<reference evidence="8" key="1">
    <citation type="submission" date="2021-01" db="UniProtKB">
        <authorList>
            <consortium name="EnsemblMetazoa"/>
        </authorList>
    </citation>
    <scope>IDENTIFICATION</scope>
</reference>
<evidence type="ECO:0000256" key="5">
    <source>
        <dbReference type="ARBA" id="ARBA00022801"/>
    </source>
</evidence>
<dbReference type="GeneID" id="111253093"/>
<dbReference type="CDD" id="cd18870">
    <property type="entry name" value="NUDIX_AcylCoAdiphos_Nudt19"/>
    <property type="match status" value="1"/>
</dbReference>
<dbReference type="Gene3D" id="3.90.79.10">
    <property type="entry name" value="Nucleoside Triphosphate Pyrophosphohydrolase"/>
    <property type="match status" value="1"/>
</dbReference>
<sequence length="428" mass="47746">MRLMGHLRRAATSTLTKKAMDAPAWREAASLIVACRAPMAEVVGKDLATNMIATKWANPSPTASEPPTSPSNRVSRCDYKVLMVKRSQLSSFMANAYVYPGGLAEKSDFSLDWLHVFEKCGVSCSQLREDFVDAMKDPRPPMIARPVTITHNEKDVSLDNYISASVAFRICAIREAFEETGVLLLTRSRISIDPNNNTTSSPMVAFEKDIDQNSWRQKLRSEPRAFIDMCLENGLCPNLWALKEWSDWLTPISVGHRRYDTLFYVACLDQTPRVVLDQSEVVTLRWTTPLSILEEYSAGAVFLAPPQVYEMSRLASIPSYAHLARFAREREFLGVDRWLPVIGAASDGVVSLLPGDDLYPAEPDIYGNGPGPEFPFTLEEMRARCANLNRMDVQGPFACAHCNIEPPRGVPAPISFKGESQLNFQSML</sequence>
<evidence type="ECO:0000256" key="3">
    <source>
        <dbReference type="ARBA" id="ARBA00005582"/>
    </source>
</evidence>
<organism evidence="8 9">
    <name type="scientific">Varroa destructor</name>
    <name type="common">Honeybee mite</name>
    <dbReference type="NCBI Taxonomy" id="109461"/>
    <lineage>
        <taxon>Eukaryota</taxon>
        <taxon>Metazoa</taxon>
        <taxon>Ecdysozoa</taxon>
        <taxon>Arthropoda</taxon>
        <taxon>Chelicerata</taxon>
        <taxon>Arachnida</taxon>
        <taxon>Acari</taxon>
        <taxon>Parasitiformes</taxon>
        <taxon>Mesostigmata</taxon>
        <taxon>Gamasina</taxon>
        <taxon>Dermanyssoidea</taxon>
        <taxon>Varroidae</taxon>
        <taxon>Varroa</taxon>
    </lineage>
</organism>
<keyword evidence="5" id="KW-0378">Hydrolase</keyword>
<dbReference type="OrthoDB" id="1695362at2759"/>
<dbReference type="InterPro" id="IPR015797">
    <property type="entry name" value="NUDIX_hydrolase-like_dom_sf"/>
</dbReference>